<feature type="non-terminal residue" evidence="3">
    <location>
        <position position="1"/>
    </location>
</feature>
<evidence type="ECO:0000313" key="3">
    <source>
        <dbReference type="EMBL" id="RCV50447.1"/>
    </source>
</evidence>
<evidence type="ECO:0000259" key="2">
    <source>
        <dbReference type="Pfam" id="PF00534"/>
    </source>
</evidence>
<organism evidence="3 4">
    <name type="scientific">Marinitenerispora sediminis</name>
    <dbReference type="NCBI Taxonomy" id="1931232"/>
    <lineage>
        <taxon>Bacteria</taxon>
        <taxon>Bacillati</taxon>
        <taxon>Actinomycetota</taxon>
        <taxon>Actinomycetes</taxon>
        <taxon>Streptosporangiales</taxon>
        <taxon>Nocardiopsidaceae</taxon>
        <taxon>Marinitenerispora</taxon>
    </lineage>
</organism>
<keyword evidence="1 3" id="KW-0808">Transferase</keyword>
<comment type="caution">
    <text evidence="3">The sequence shown here is derived from an EMBL/GenBank/DDBJ whole genome shotgun (WGS) entry which is preliminary data.</text>
</comment>
<proteinExistence type="predicted"/>
<dbReference type="EMBL" id="QEIN01000283">
    <property type="protein sequence ID" value="RCV50447.1"/>
    <property type="molecule type" value="Genomic_DNA"/>
</dbReference>
<keyword evidence="4" id="KW-1185">Reference proteome</keyword>
<evidence type="ECO:0000256" key="1">
    <source>
        <dbReference type="ARBA" id="ARBA00022679"/>
    </source>
</evidence>
<sequence>HNTPRGDVPATRHPLAGRSDVTVVHVTHFNALFWDCGRAPTAVIEHGVPDPGHRYTGELARAGVIVNEPLRRWRVTGTDLLPGLAEAVPLDLFGMGVAAVPGRLGTPPDRLRVHDDLPQAAMHAELARRRVYLHPIRWTSLGLSLIEAMLLGLPVVALATTEASEAVPPEAGVVTNRMPVLRRALRDLAADPERAREAGAAARAAAARRYPLSRFLTAWDRLLQEVTR</sequence>
<dbReference type="GO" id="GO:0016757">
    <property type="term" value="F:glycosyltransferase activity"/>
    <property type="evidence" value="ECO:0007669"/>
    <property type="project" value="InterPro"/>
</dbReference>
<feature type="domain" description="Glycosyl transferase family 1" evidence="2">
    <location>
        <begin position="109"/>
        <end position="203"/>
    </location>
</feature>
<dbReference type="Proteomes" id="UP000253318">
    <property type="component" value="Unassembled WGS sequence"/>
</dbReference>
<accession>A0A368SZ42</accession>
<protein>
    <submittedName>
        <fullName evidence="3">Glycosyl transferase</fullName>
    </submittedName>
</protein>
<dbReference type="OrthoDB" id="9794513at2"/>
<dbReference type="AlphaFoldDB" id="A0A368SZ42"/>
<dbReference type="Gene3D" id="3.40.50.2000">
    <property type="entry name" value="Glycogen Phosphorylase B"/>
    <property type="match status" value="1"/>
</dbReference>
<dbReference type="RefSeq" id="WP_147280530.1">
    <property type="nucleotide sequence ID" value="NZ_QEIN01000283.1"/>
</dbReference>
<reference evidence="3 4" key="1">
    <citation type="submission" date="2018-04" db="EMBL/GenBank/DDBJ databases">
        <title>Novel actinobacteria from marine sediment.</title>
        <authorList>
            <person name="Ng Z.Y."/>
            <person name="Tan G.Y.A."/>
        </authorList>
    </citation>
    <scope>NUCLEOTIDE SEQUENCE [LARGE SCALE GENOMIC DNA]</scope>
    <source>
        <strain evidence="3 4">TPS81</strain>
    </source>
</reference>
<dbReference type="Pfam" id="PF00534">
    <property type="entry name" value="Glycos_transf_1"/>
    <property type="match status" value="1"/>
</dbReference>
<dbReference type="SUPFAM" id="SSF53756">
    <property type="entry name" value="UDP-Glycosyltransferase/glycogen phosphorylase"/>
    <property type="match status" value="1"/>
</dbReference>
<dbReference type="InterPro" id="IPR001296">
    <property type="entry name" value="Glyco_trans_1"/>
</dbReference>
<evidence type="ECO:0000313" key="4">
    <source>
        <dbReference type="Proteomes" id="UP000253318"/>
    </source>
</evidence>
<gene>
    <name evidence="3" type="ORF">DEF24_24205</name>
</gene>
<name>A0A368SZ42_9ACTN</name>